<keyword evidence="2" id="KW-0238">DNA-binding</keyword>
<dbReference type="InterPro" id="IPR018060">
    <property type="entry name" value="HTH_AraC"/>
</dbReference>
<keyword evidence="6" id="KW-1185">Reference proteome</keyword>
<evidence type="ECO:0000256" key="2">
    <source>
        <dbReference type="ARBA" id="ARBA00023125"/>
    </source>
</evidence>
<dbReference type="PANTHER" id="PTHR46796:SF15">
    <property type="entry name" value="BLL1074 PROTEIN"/>
    <property type="match status" value="1"/>
</dbReference>
<reference evidence="6" key="1">
    <citation type="submission" date="2014-11" db="EMBL/GenBank/DDBJ databases">
        <title>Draft genome sequence of Hydrogenophaga intermedia S1.</title>
        <authorList>
            <person name="Gan H.M."/>
            <person name="Chew T.H."/>
            <person name="Stolz A."/>
        </authorList>
    </citation>
    <scope>NUCLEOTIDE SEQUENCE [LARGE SCALE GENOMIC DNA]</scope>
    <source>
        <strain evidence="6">S1</strain>
    </source>
</reference>
<dbReference type="Proteomes" id="UP000028878">
    <property type="component" value="Unassembled WGS sequence"/>
</dbReference>
<keyword evidence="3" id="KW-0804">Transcription</keyword>
<dbReference type="GO" id="GO:0043565">
    <property type="term" value="F:sequence-specific DNA binding"/>
    <property type="evidence" value="ECO:0007669"/>
    <property type="project" value="InterPro"/>
</dbReference>
<dbReference type="RefSeq" id="WP_009518190.1">
    <property type="nucleotide sequence ID" value="NZ_CCAE010000073.1"/>
</dbReference>
<evidence type="ECO:0000256" key="3">
    <source>
        <dbReference type="ARBA" id="ARBA00023163"/>
    </source>
</evidence>
<feature type="domain" description="HTH araC/xylS-type" evidence="4">
    <location>
        <begin position="169"/>
        <end position="277"/>
    </location>
</feature>
<proteinExistence type="predicted"/>
<protein>
    <submittedName>
        <fullName evidence="5">AraC family transcriptional regulator</fullName>
    </submittedName>
</protein>
<dbReference type="AlphaFoldDB" id="A0A1L1PLN2"/>
<dbReference type="SMART" id="SM00342">
    <property type="entry name" value="HTH_ARAC"/>
    <property type="match status" value="1"/>
</dbReference>
<evidence type="ECO:0000313" key="6">
    <source>
        <dbReference type="Proteomes" id="UP000028878"/>
    </source>
</evidence>
<keyword evidence="1" id="KW-0805">Transcription regulation</keyword>
<evidence type="ECO:0000313" key="5">
    <source>
        <dbReference type="EMBL" id="CDN90280.1"/>
    </source>
</evidence>
<dbReference type="Pfam" id="PF20240">
    <property type="entry name" value="DUF6597"/>
    <property type="match status" value="1"/>
</dbReference>
<dbReference type="PANTHER" id="PTHR46796">
    <property type="entry name" value="HTH-TYPE TRANSCRIPTIONAL ACTIVATOR RHAS-RELATED"/>
    <property type="match status" value="1"/>
</dbReference>
<organism evidence="5 6">
    <name type="scientific">Hydrogenophaga intermedia</name>
    <dbReference type="NCBI Taxonomy" id="65786"/>
    <lineage>
        <taxon>Bacteria</taxon>
        <taxon>Pseudomonadati</taxon>
        <taxon>Pseudomonadota</taxon>
        <taxon>Betaproteobacteria</taxon>
        <taxon>Burkholderiales</taxon>
        <taxon>Comamonadaceae</taxon>
        <taxon>Hydrogenophaga</taxon>
    </lineage>
</organism>
<sequence>MPERLFIRLPEDPSCAPETTVPANTLTAFAVPARLRSAVAHVMAYEERFAQGDETVERVLPDGASRLLIVLQRGAATVHVAGARADAVLLAMGGHVHGLSVTLNLGALPALFGLPAKELAGLTVPWEDIVPRAHRHLAEQLAASDDDAARVRHLLASLQALQRPSDPSRHLVEHAARRLSDTGGGLSVRELAAELHIGERRVQQLFAANIGLTPGVWRRLQRLHGTLRLLRTARTARTAASPRWAEMALDAGYYDQSHLINEFRSLCGLTPQQLLQRAVSDSSNTGNGRFT</sequence>
<dbReference type="EMBL" id="CCAE010000073">
    <property type="protein sequence ID" value="CDN90280.1"/>
    <property type="molecule type" value="Genomic_DNA"/>
</dbReference>
<dbReference type="Gene3D" id="1.10.10.60">
    <property type="entry name" value="Homeodomain-like"/>
    <property type="match status" value="1"/>
</dbReference>
<gene>
    <name evidence="5" type="ORF">BN948_04722</name>
</gene>
<dbReference type="InterPro" id="IPR050204">
    <property type="entry name" value="AraC_XylS_family_regulators"/>
</dbReference>
<evidence type="ECO:0000256" key="1">
    <source>
        <dbReference type="ARBA" id="ARBA00023015"/>
    </source>
</evidence>
<name>A0A1L1PLN2_HYDIT</name>
<accession>A0A1L1PLN2</accession>
<evidence type="ECO:0000259" key="4">
    <source>
        <dbReference type="PROSITE" id="PS01124"/>
    </source>
</evidence>
<dbReference type="Pfam" id="PF12833">
    <property type="entry name" value="HTH_18"/>
    <property type="match status" value="1"/>
</dbReference>
<dbReference type="PROSITE" id="PS01124">
    <property type="entry name" value="HTH_ARAC_FAMILY_2"/>
    <property type="match status" value="1"/>
</dbReference>
<dbReference type="GO" id="GO:0003700">
    <property type="term" value="F:DNA-binding transcription factor activity"/>
    <property type="evidence" value="ECO:0007669"/>
    <property type="project" value="InterPro"/>
</dbReference>
<dbReference type="InterPro" id="IPR046532">
    <property type="entry name" value="DUF6597"/>
</dbReference>